<dbReference type="PANTHER" id="PTHR47649:SF1">
    <property type="entry name" value="RIBONUCLEASE D"/>
    <property type="match status" value="1"/>
</dbReference>
<gene>
    <name evidence="2" type="ORF">CPHO_05310</name>
</gene>
<dbReference type="RefSeq" id="WP_075733842.1">
    <property type="nucleotide sequence ID" value="NZ_CP009249.1"/>
</dbReference>
<dbReference type="Gene3D" id="1.10.150.80">
    <property type="entry name" value="HRDC domain"/>
    <property type="match status" value="2"/>
</dbReference>
<dbReference type="SMART" id="SM00341">
    <property type="entry name" value="HRDC"/>
    <property type="match status" value="1"/>
</dbReference>
<dbReference type="Proteomes" id="UP000185491">
    <property type="component" value="Chromosome"/>
</dbReference>
<dbReference type="CDD" id="cd06142">
    <property type="entry name" value="RNaseD_exo"/>
    <property type="match status" value="1"/>
</dbReference>
<accession>A0A1L7D2T7</accession>
<dbReference type="PANTHER" id="PTHR47649">
    <property type="entry name" value="RIBONUCLEASE D"/>
    <property type="match status" value="1"/>
</dbReference>
<dbReference type="SUPFAM" id="SSF53098">
    <property type="entry name" value="Ribonuclease H-like"/>
    <property type="match status" value="1"/>
</dbReference>
<evidence type="ECO:0000313" key="3">
    <source>
        <dbReference type="Proteomes" id="UP000185491"/>
    </source>
</evidence>
<proteinExistence type="predicted"/>
<evidence type="ECO:0000313" key="2">
    <source>
        <dbReference type="EMBL" id="APT92405.1"/>
    </source>
</evidence>
<dbReference type="InterPro" id="IPR012337">
    <property type="entry name" value="RNaseH-like_sf"/>
</dbReference>
<dbReference type="GO" id="GO:0006139">
    <property type="term" value="P:nucleobase-containing compound metabolic process"/>
    <property type="evidence" value="ECO:0007669"/>
    <property type="project" value="InterPro"/>
</dbReference>
<dbReference type="Pfam" id="PF18305">
    <property type="entry name" value="DNA_pol_A_exoN"/>
    <property type="match status" value="1"/>
</dbReference>
<dbReference type="GO" id="GO:0008408">
    <property type="term" value="F:3'-5' exonuclease activity"/>
    <property type="evidence" value="ECO:0007669"/>
    <property type="project" value="InterPro"/>
</dbReference>
<keyword evidence="3" id="KW-1185">Reference proteome</keyword>
<dbReference type="InterPro" id="IPR041605">
    <property type="entry name" value="Exo_C"/>
</dbReference>
<dbReference type="InterPro" id="IPR010997">
    <property type="entry name" value="HRDC-like_sf"/>
</dbReference>
<sequence>MSSLHSSPSDGIPSVADSPSDFLQVAKQLAAGTGPFAIDTERASAFRYDDRAFLLQIRRNGAGTFLIDPEGGRAELSKALGPVLNGAKWVIHAAPSDLPCLAWLGLYPGTIFDTELAARIAGYDHPNLSAMTELLLGVELEKGYGDADWSARPIPRKQLAYAALDVEFLLELAEELAEILAEDDKTEWAEAEFAEIVRRHADVTEPQPANWRDLKGIYTLTSPAQLNVAKALWTRRDTLARAKDLAPGRLLSNRTLIEIARAVPTSEAGLRRVRGFPSRRRGASSMWIKVLEAASRTKKGEWPRLPKPSAGVPAKSSWSREYPELWSMYQTIRDDIEVLGEDLSMNSDTIIRTAELRAVLWAIHGDTSSRRPGDRAGSVAHPGKVKTQLIEEGAREWQADLVAPIIVRHAFPEN</sequence>
<dbReference type="KEGG" id="cpho:CPHO_05310"/>
<dbReference type="Gene3D" id="3.30.420.10">
    <property type="entry name" value="Ribonuclease H-like superfamily/Ribonuclease H"/>
    <property type="match status" value="1"/>
</dbReference>
<dbReference type="InterPro" id="IPR051086">
    <property type="entry name" value="RNase_D-like"/>
</dbReference>
<dbReference type="InterPro" id="IPR002121">
    <property type="entry name" value="HRDC_dom"/>
</dbReference>
<dbReference type="InterPro" id="IPR044876">
    <property type="entry name" value="HRDC_dom_sf"/>
</dbReference>
<feature type="domain" description="HRDC" evidence="1">
    <location>
        <begin position="222"/>
        <end position="301"/>
    </location>
</feature>
<dbReference type="OrthoDB" id="144122at2"/>
<dbReference type="SUPFAM" id="SSF47819">
    <property type="entry name" value="HRDC-like"/>
    <property type="match status" value="1"/>
</dbReference>
<dbReference type="GO" id="GO:0000166">
    <property type="term" value="F:nucleotide binding"/>
    <property type="evidence" value="ECO:0007669"/>
    <property type="project" value="InterPro"/>
</dbReference>
<name>A0A1L7D2T7_9CORY</name>
<reference evidence="2 3" key="1">
    <citation type="submission" date="2014-08" db="EMBL/GenBank/DDBJ databases">
        <title>Complete genome sequence of Corynebacterium phocae M408/89/1(T)(=DSM 44612(T)), isolated from the common seal (Phoca vitulina).</title>
        <authorList>
            <person name="Ruckert C."/>
            <person name="Albersmeier A."/>
            <person name="Winkler A."/>
            <person name="Kalinowski J."/>
        </authorList>
    </citation>
    <scope>NUCLEOTIDE SEQUENCE [LARGE SCALE GENOMIC DNA]</scope>
    <source>
        <strain evidence="2 3">M408/89/1</strain>
    </source>
</reference>
<dbReference type="Pfam" id="PF00570">
    <property type="entry name" value="HRDC"/>
    <property type="match status" value="1"/>
</dbReference>
<protein>
    <submittedName>
        <fullName evidence="2">Ribonuclease D</fullName>
    </submittedName>
</protein>
<dbReference type="STRING" id="161895.CPHO_05310"/>
<dbReference type="GO" id="GO:0003676">
    <property type="term" value="F:nucleic acid binding"/>
    <property type="evidence" value="ECO:0007669"/>
    <property type="project" value="InterPro"/>
</dbReference>
<dbReference type="InterPro" id="IPR002562">
    <property type="entry name" value="3'-5'_exonuclease_dom"/>
</dbReference>
<organism evidence="2 3">
    <name type="scientific">Corynebacterium phocae</name>
    <dbReference type="NCBI Taxonomy" id="161895"/>
    <lineage>
        <taxon>Bacteria</taxon>
        <taxon>Bacillati</taxon>
        <taxon>Actinomycetota</taxon>
        <taxon>Actinomycetes</taxon>
        <taxon>Mycobacteriales</taxon>
        <taxon>Corynebacteriaceae</taxon>
        <taxon>Corynebacterium</taxon>
    </lineage>
</organism>
<dbReference type="SMART" id="SM00474">
    <property type="entry name" value="35EXOc"/>
    <property type="match status" value="1"/>
</dbReference>
<dbReference type="EMBL" id="CP009249">
    <property type="protein sequence ID" value="APT92405.1"/>
    <property type="molecule type" value="Genomic_DNA"/>
</dbReference>
<dbReference type="AlphaFoldDB" id="A0A1L7D2T7"/>
<dbReference type="InterPro" id="IPR036397">
    <property type="entry name" value="RNaseH_sf"/>
</dbReference>
<dbReference type="Pfam" id="PF01612">
    <property type="entry name" value="DNA_pol_A_exo1"/>
    <property type="match status" value="1"/>
</dbReference>
<evidence type="ECO:0000259" key="1">
    <source>
        <dbReference type="PROSITE" id="PS50967"/>
    </source>
</evidence>
<dbReference type="PROSITE" id="PS50967">
    <property type="entry name" value="HRDC"/>
    <property type="match status" value="1"/>
</dbReference>